<dbReference type="PROSITE" id="PS51257">
    <property type="entry name" value="PROKAR_LIPOPROTEIN"/>
    <property type="match status" value="1"/>
</dbReference>
<feature type="chain" id="PRO_5039488987" description="Lipoprotein" evidence="1">
    <location>
        <begin position="28"/>
        <end position="276"/>
    </location>
</feature>
<protein>
    <recommendedName>
        <fullName evidence="4">Lipoprotein</fullName>
    </recommendedName>
</protein>
<evidence type="ECO:0000256" key="1">
    <source>
        <dbReference type="SAM" id="SignalP"/>
    </source>
</evidence>
<keyword evidence="1" id="KW-0732">Signal</keyword>
<feature type="signal peptide" evidence="1">
    <location>
        <begin position="1"/>
        <end position="27"/>
    </location>
</feature>
<organism evidence="2 3">
    <name type="scientific">Nonomuraea cypriaca</name>
    <dbReference type="NCBI Taxonomy" id="1187855"/>
    <lineage>
        <taxon>Bacteria</taxon>
        <taxon>Bacillati</taxon>
        <taxon>Actinomycetota</taxon>
        <taxon>Actinomycetes</taxon>
        <taxon>Streptosporangiales</taxon>
        <taxon>Streptosporangiaceae</taxon>
        <taxon>Nonomuraea</taxon>
    </lineage>
</organism>
<comment type="caution">
    <text evidence="2">The sequence shown here is derived from an EMBL/GenBank/DDBJ whole genome shotgun (WGS) entry which is preliminary data.</text>
</comment>
<reference evidence="2" key="1">
    <citation type="submission" date="2020-11" db="EMBL/GenBank/DDBJ databases">
        <title>Whole-genome analyses of Nonomuraea sp. K274.</title>
        <authorList>
            <person name="Veyisoglu A."/>
        </authorList>
    </citation>
    <scope>NUCLEOTIDE SEQUENCE</scope>
    <source>
        <strain evidence="2">K274</strain>
    </source>
</reference>
<sequence length="276" mass="30222">MFKSSRLTLAMPLAAAVLCGCGGTAESAATSPSPSPAAGKKQRFEAIKADCMKQQGFKYVAYVPPKQEKTEEERKRAAGDYQAMLKYRQKYGFGAWAFEVYPEEMMRQSGADAAAADPNMKIVSKLSTAQAQAYMKAKDTCAIRAGKQALGLTLKSASDHLIQMLTAREQAIGRELDGDPGLVELAAAMAGCMKSKGHTFDDTKPTAMADRGRIFATEQTRLREHVSSVQARQHLNKEIKAALDDLECGKSFYPAYEPRQTAIGRRIDDQFAWHLP</sequence>
<name>A0A931A940_9ACTN</name>
<proteinExistence type="predicted"/>
<keyword evidence="3" id="KW-1185">Reference proteome</keyword>
<accession>A0A931A940</accession>
<evidence type="ECO:0000313" key="3">
    <source>
        <dbReference type="Proteomes" id="UP000605361"/>
    </source>
</evidence>
<dbReference type="AlphaFoldDB" id="A0A931A940"/>
<dbReference type="RefSeq" id="WP_195897603.1">
    <property type="nucleotide sequence ID" value="NZ_JADOGI010000072.1"/>
</dbReference>
<gene>
    <name evidence="2" type="ORF">ITP53_23565</name>
</gene>
<dbReference type="EMBL" id="JADOGI010000072">
    <property type="protein sequence ID" value="MBF8188652.1"/>
    <property type="molecule type" value="Genomic_DNA"/>
</dbReference>
<dbReference type="Proteomes" id="UP000605361">
    <property type="component" value="Unassembled WGS sequence"/>
</dbReference>
<evidence type="ECO:0008006" key="4">
    <source>
        <dbReference type="Google" id="ProtNLM"/>
    </source>
</evidence>
<evidence type="ECO:0000313" key="2">
    <source>
        <dbReference type="EMBL" id="MBF8188652.1"/>
    </source>
</evidence>